<comment type="caution">
    <text evidence="1">The sequence shown here is derived from an EMBL/GenBank/DDBJ whole genome shotgun (WGS) entry which is preliminary data.</text>
</comment>
<evidence type="ECO:0000313" key="1">
    <source>
        <dbReference type="EMBL" id="KAJ9113009.1"/>
    </source>
</evidence>
<gene>
    <name evidence="1" type="ORF">QFC22_006105</name>
</gene>
<dbReference type="EMBL" id="JASBWU010000023">
    <property type="protein sequence ID" value="KAJ9113009.1"/>
    <property type="molecule type" value="Genomic_DNA"/>
</dbReference>
<evidence type="ECO:0000313" key="2">
    <source>
        <dbReference type="Proteomes" id="UP001243375"/>
    </source>
</evidence>
<reference evidence="1" key="1">
    <citation type="submission" date="2023-04" db="EMBL/GenBank/DDBJ databases">
        <title>Draft Genome sequencing of Naganishia species isolated from polar environments using Oxford Nanopore Technology.</title>
        <authorList>
            <person name="Leo P."/>
            <person name="Venkateswaran K."/>
        </authorList>
    </citation>
    <scope>NUCLEOTIDE SEQUENCE</scope>
    <source>
        <strain evidence="1">MNA-CCFEE 5425</strain>
    </source>
</reference>
<dbReference type="Proteomes" id="UP001243375">
    <property type="component" value="Unassembled WGS sequence"/>
</dbReference>
<proteinExistence type="predicted"/>
<sequence>MFSANPSYSYPHFNTYRLAAQPLRATSHPLPPAHYAGFPSGGGGDAGQRVLGWKEAKARASWEALKQGRADNEVLFVDQEGKVVSVRFEQGRQSITPIYTTIASLTLPTTTDTAKPTEYPSVLGVKHTEYILASAGDAHVHLIQGENSGTATVQEYTVRWPKAQPEKSVTGMDVDDAEGQEETEEYPLLLQAVQPVYATSPTSGSGVTMTCAREGDGKIVVGCNLVISRTIRIENDPTSSAAPSGVASTSTTTPQTPAAAAGKKHDIQFQLAGVFMPFPSASAPPSSSPSSTGGETDPHLNIQWCAQAGEAATYVRWLAPAAGGNDEERAGKGGNGADDGVAAAQGKWLIGGNERFTVFPPSAGGGGGGGRDPESSLTQNIASGSVLGQGMVAMRDDDPMVQQSSGREGAEQYPYSWTQTRESVTAVFELAFYSADSTTSTTTTTTTTTTTATTSADAEAGFNPHRDVLVHFSPSSLDLRFPDRPAGKESVRWTAAQRMFFSVLDVQAGKRDWWDTIDKDGSTWTFEWMSSKAGEERKARLVFELQKANEGVRWAAVFAPLQDTRRDAYIEEMQEEEDDDDDGMTVQEMDIDVPETLTQEQIDASRAGLEQYHVAGPEGSVPPANRFAGLGAIPPSMMGEPMDDDLVEFDDDPAFSGHVGGEPTVGGASGSEGQGKVGTLMIFTQVSPAGSGKQSVRWDVASAQTEGVWVLSTELGNDDPSVILKSHLDGQLFVPPRCFNSSAWTHKSTNPALSFVLASKRDTQYVHHLYPSSTATGETQGATVIAFEARQVNGMGGNAYVYWPISDTGKTKSGKNAAEEGSQAVVKFGEADGGVLLGVSRVVSGGQVVVVGLCERQLVVLQGL</sequence>
<organism evidence="1 2">
    <name type="scientific">Naganishia vaughanmartiniae</name>
    <dbReference type="NCBI Taxonomy" id="1424756"/>
    <lineage>
        <taxon>Eukaryota</taxon>
        <taxon>Fungi</taxon>
        <taxon>Dikarya</taxon>
        <taxon>Basidiomycota</taxon>
        <taxon>Agaricomycotina</taxon>
        <taxon>Tremellomycetes</taxon>
        <taxon>Filobasidiales</taxon>
        <taxon>Filobasidiaceae</taxon>
        <taxon>Naganishia</taxon>
    </lineage>
</organism>
<accession>A0ACC2WPC5</accession>
<protein>
    <submittedName>
        <fullName evidence="1">Uncharacterized protein</fullName>
    </submittedName>
</protein>
<name>A0ACC2WPC5_9TREE</name>
<keyword evidence="2" id="KW-1185">Reference proteome</keyword>